<feature type="region of interest" description="Disordered" evidence="12">
    <location>
        <begin position="1"/>
        <end position="73"/>
    </location>
</feature>
<keyword evidence="10" id="KW-0539">Nucleus</keyword>
<evidence type="ECO:0000256" key="3">
    <source>
        <dbReference type="ARBA" id="ARBA00022722"/>
    </source>
</evidence>
<gene>
    <name evidence="14" type="ORF">Ahy_B01g054776</name>
</gene>
<evidence type="ECO:0000256" key="6">
    <source>
        <dbReference type="ARBA" id="ARBA00022853"/>
    </source>
</evidence>
<evidence type="ECO:0000256" key="5">
    <source>
        <dbReference type="ARBA" id="ARBA00022763"/>
    </source>
</evidence>
<evidence type="ECO:0000256" key="12">
    <source>
        <dbReference type="SAM" id="MobiDB-lite"/>
    </source>
</evidence>
<keyword evidence="7 11" id="KW-0175">Coiled coil</keyword>
<sequence>MDTAEIVDLSSDDEGGEAGSRALHFDSDIASGAKQQNVTNRGHTPKHYRSRSHSNIQNSEENMSPSRPNSCHSCSGDLKQGLLPVGDDAGLSDSSPICAALPCRHFWKAGNYDNGLVPKVRVSSNYLNVHPLFLHSNATSHKWAFGAIAELLDNAVDEIQNGATYVIVDRISNPKDKSPALLIQDDGGGMDPEAMRRCMSFGFSDKSKFAIGQCMDYGNIFVVILLFSSLFIFQFGHTDGNGFKTGTMRLGADVIVFSRHLNNGILTQSIGLLSYTYMMQTQLDRIVVPMFMMIELTDATLEQFLQVVLEELEISNEEVEFMVQSRLILDGLEGKKINSFSWEIRFDWNTVCNKEYALKIHNLYGKVNENSAGGNNNGRSYLILCVHYQINTSSGSFGILNDQEHFISNLSIMLRWSPFTSEIELLKQLDEIGCHGTKIIIYNLWFNDDGNLELDFDFDTEDICIAGDIKEEVDALSSWETLNEQHTANRLRYSLRVYLSILYLRLPESFTIILRGQVVDLHNIADDLQYPEFILYKPHSSDESAVVTTIGFVKEAPEVNVHGFNIYHKNRLILPYWQVVSYLRSRGRGVVGVLKADFIQPTHNKQDFERTSLFAKLEHRLKEMTDSHCQLLGYQKKRPKSQVPIDTLPPKPPGFEIPVALNKSTYPHSTFEQVSPTKRKERHGSMDLHKMKKQTREQDFSTSVGCNDENIQTTACSEDQEEDQGTIHLIQVNTELHARCLEFEKTNEELCHKVTELRSKIQDAKIEYNSLLSQVHYQDLMLTCIIDGTPLAG</sequence>
<dbReference type="GO" id="GO:0016887">
    <property type="term" value="F:ATP hydrolysis activity"/>
    <property type="evidence" value="ECO:0007669"/>
    <property type="project" value="InterPro"/>
</dbReference>
<evidence type="ECO:0000256" key="4">
    <source>
        <dbReference type="ARBA" id="ARBA00022759"/>
    </source>
</evidence>
<dbReference type="GO" id="GO:0006325">
    <property type="term" value="P:chromatin organization"/>
    <property type="evidence" value="ECO:0007669"/>
    <property type="project" value="UniProtKB-KW"/>
</dbReference>
<comment type="subcellular location">
    <subcellularLocation>
        <location evidence="1">Nucleus</location>
    </subcellularLocation>
</comment>
<dbReference type="GO" id="GO:0006281">
    <property type="term" value="P:DNA repair"/>
    <property type="evidence" value="ECO:0007669"/>
    <property type="project" value="UniProtKB-KW"/>
</dbReference>
<dbReference type="PANTHER" id="PTHR23336:SF44">
    <property type="entry name" value="PROTEIN MICRORCHIDIA 6"/>
    <property type="match status" value="1"/>
</dbReference>
<organism evidence="14 15">
    <name type="scientific">Arachis hypogaea</name>
    <name type="common">Peanut</name>
    <dbReference type="NCBI Taxonomy" id="3818"/>
    <lineage>
        <taxon>Eukaryota</taxon>
        <taxon>Viridiplantae</taxon>
        <taxon>Streptophyta</taxon>
        <taxon>Embryophyta</taxon>
        <taxon>Tracheophyta</taxon>
        <taxon>Spermatophyta</taxon>
        <taxon>Magnoliopsida</taxon>
        <taxon>eudicotyledons</taxon>
        <taxon>Gunneridae</taxon>
        <taxon>Pentapetalae</taxon>
        <taxon>rosids</taxon>
        <taxon>fabids</taxon>
        <taxon>Fabales</taxon>
        <taxon>Fabaceae</taxon>
        <taxon>Papilionoideae</taxon>
        <taxon>50 kb inversion clade</taxon>
        <taxon>dalbergioids sensu lato</taxon>
        <taxon>Dalbergieae</taxon>
        <taxon>Pterocarpus clade</taxon>
        <taxon>Arachis</taxon>
    </lineage>
</organism>
<keyword evidence="5" id="KW-0227">DNA damage</keyword>
<proteinExistence type="inferred from homology"/>
<reference evidence="14 15" key="1">
    <citation type="submission" date="2019-01" db="EMBL/GenBank/DDBJ databases">
        <title>Sequencing of cultivated peanut Arachis hypogaea provides insights into genome evolution and oil improvement.</title>
        <authorList>
            <person name="Chen X."/>
        </authorList>
    </citation>
    <scope>NUCLEOTIDE SEQUENCE [LARGE SCALE GENOMIC DNA]</scope>
    <source>
        <strain evidence="15">cv. Fuhuasheng</strain>
        <tissue evidence="14">Leaves</tissue>
    </source>
</reference>
<evidence type="ECO:0000313" key="14">
    <source>
        <dbReference type="EMBL" id="RYR30011.1"/>
    </source>
</evidence>
<dbReference type="EMBL" id="SDMP01000011">
    <property type="protein sequence ID" value="RYR30011.1"/>
    <property type="molecule type" value="Genomic_DNA"/>
</dbReference>
<dbReference type="PANTHER" id="PTHR23336">
    <property type="entry name" value="ZINC FINGER CW-TYPE COILED-COIL DOMAIN PROTEIN 3"/>
    <property type="match status" value="1"/>
</dbReference>
<feature type="compositionally biased region" description="Polar residues" evidence="12">
    <location>
        <begin position="53"/>
        <end position="73"/>
    </location>
</feature>
<evidence type="ECO:0000256" key="9">
    <source>
        <dbReference type="ARBA" id="ARBA00023204"/>
    </source>
</evidence>
<name>A0A445AUC2_ARAHY</name>
<dbReference type="InterPro" id="IPR036890">
    <property type="entry name" value="HATPase_C_sf"/>
</dbReference>
<keyword evidence="6" id="KW-0156">Chromatin regulator</keyword>
<dbReference type="GO" id="GO:0005634">
    <property type="term" value="C:nucleus"/>
    <property type="evidence" value="ECO:0007669"/>
    <property type="project" value="UniProtKB-SubCell"/>
</dbReference>
<evidence type="ECO:0000256" key="11">
    <source>
        <dbReference type="SAM" id="Coils"/>
    </source>
</evidence>
<comment type="similarity">
    <text evidence="2">Belongs to the MORC ATPase protein family.</text>
</comment>
<dbReference type="Pfam" id="PF17942">
    <property type="entry name" value="Morc6_S5"/>
    <property type="match status" value="1"/>
</dbReference>
<feature type="coiled-coil region" evidence="11">
    <location>
        <begin position="747"/>
        <end position="774"/>
    </location>
</feature>
<dbReference type="GO" id="GO:0031047">
    <property type="term" value="P:regulatory ncRNA-mediated gene silencing"/>
    <property type="evidence" value="ECO:0007669"/>
    <property type="project" value="UniProtKB-KW"/>
</dbReference>
<keyword evidence="8" id="KW-0943">RNA-mediated gene silencing</keyword>
<feature type="compositionally biased region" description="Basic residues" evidence="12">
    <location>
        <begin position="43"/>
        <end position="52"/>
    </location>
</feature>
<protein>
    <recommendedName>
        <fullName evidence="13">Morc S5 domain-containing protein</fullName>
    </recommendedName>
</protein>
<evidence type="ECO:0000259" key="13">
    <source>
        <dbReference type="Pfam" id="PF17942"/>
    </source>
</evidence>
<dbReference type="InterPro" id="IPR041006">
    <property type="entry name" value="Morc_S5"/>
</dbReference>
<evidence type="ECO:0000313" key="15">
    <source>
        <dbReference type="Proteomes" id="UP000289738"/>
    </source>
</evidence>
<dbReference type="Proteomes" id="UP000289738">
    <property type="component" value="Chromosome B01"/>
</dbReference>
<feature type="domain" description="Morc S5" evidence="13">
    <location>
        <begin position="493"/>
        <end position="626"/>
    </location>
</feature>
<keyword evidence="4" id="KW-0378">Hydrolase</keyword>
<evidence type="ECO:0000256" key="7">
    <source>
        <dbReference type="ARBA" id="ARBA00023054"/>
    </source>
</evidence>
<evidence type="ECO:0000256" key="1">
    <source>
        <dbReference type="ARBA" id="ARBA00004123"/>
    </source>
</evidence>
<comment type="caution">
    <text evidence="14">The sequence shown here is derived from an EMBL/GenBank/DDBJ whole genome shotgun (WGS) entry which is preliminary data.</text>
</comment>
<dbReference type="Pfam" id="PF13589">
    <property type="entry name" value="HATPase_c_3"/>
    <property type="match status" value="1"/>
</dbReference>
<keyword evidence="15" id="KW-1185">Reference proteome</keyword>
<dbReference type="GO" id="GO:0031349">
    <property type="term" value="P:positive regulation of defense response"/>
    <property type="evidence" value="ECO:0007669"/>
    <property type="project" value="UniProtKB-ARBA"/>
</dbReference>
<dbReference type="STRING" id="3818.A0A445AUC2"/>
<keyword evidence="9" id="KW-0234">DNA repair</keyword>
<dbReference type="SUPFAM" id="SSF55874">
    <property type="entry name" value="ATPase domain of HSP90 chaperone/DNA topoisomerase II/histidine kinase"/>
    <property type="match status" value="1"/>
</dbReference>
<dbReference type="Gene3D" id="3.30.565.10">
    <property type="entry name" value="Histidine kinase-like ATPase, C-terminal domain"/>
    <property type="match status" value="1"/>
</dbReference>
<accession>A0A445AUC2</accession>
<dbReference type="GO" id="GO:0004519">
    <property type="term" value="F:endonuclease activity"/>
    <property type="evidence" value="ECO:0007669"/>
    <property type="project" value="UniProtKB-KW"/>
</dbReference>
<feature type="compositionally biased region" description="Polar residues" evidence="12">
    <location>
        <begin position="33"/>
        <end position="42"/>
    </location>
</feature>
<dbReference type="AlphaFoldDB" id="A0A445AUC2"/>
<keyword evidence="3" id="KW-0540">Nuclease</keyword>
<keyword evidence="4" id="KW-0255">Endonuclease</keyword>
<evidence type="ECO:0000256" key="2">
    <source>
        <dbReference type="ARBA" id="ARBA00007845"/>
    </source>
</evidence>
<dbReference type="InterPro" id="IPR045261">
    <property type="entry name" value="MORC_ATPase"/>
</dbReference>
<evidence type="ECO:0000256" key="8">
    <source>
        <dbReference type="ARBA" id="ARBA00023158"/>
    </source>
</evidence>
<evidence type="ECO:0000256" key="10">
    <source>
        <dbReference type="ARBA" id="ARBA00023242"/>
    </source>
</evidence>